<organism evidence="4 5">
    <name type="scientific">Exocentrus adspersus</name>
    <dbReference type="NCBI Taxonomy" id="1586481"/>
    <lineage>
        <taxon>Eukaryota</taxon>
        <taxon>Metazoa</taxon>
        <taxon>Ecdysozoa</taxon>
        <taxon>Arthropoda</taxon>
        <taxon>Hexapoda</taxon>
        <taxon>Insecta</taxon>
        <taxon>Pterygota</taxon>
        <taxon>Neoptera</taxon>
        <taxon>Endopterygota</taxon>
        <taxon>Coleoptera</taxon>
        <taxon>Polyphaga</taxon>
        <taxon>Cucujiformia</taxon>
        <taxon>Chrysomeloidea</taxon>
        <taxon>Cerambycidae</taxon>
        <taxon>Lamiinae</taxon>
        <taxon>Acanthocinini</taxon>
        <taxon>Exocentrus</taxon>
    </lineage>
</organism>
<dbReference type="Pfam" id="PF13912">
    <property type="entry name" value="zf-C2H2_6"/>
    <property type="match status" value="1"/>
</dbReference>
<accession>A0AAV8VER3</accession>
<dbReference type="EMBL" id="JANEYG010000119">
    <property type="protein sequence ID" value="KAJ8912619.1"/>
    <property type="molecule type" value="Genomic_DNA"/>
</dbReference>
<reference evidence="4 5" key="1">
    <citation type="journal article" date="2023" name="Insect Mol. Biol.">
        <title>Genome sequencing provides insights into the evolution of gene families encoding plant cell wall-degrading enzymes in longhorned beetles.</title>
        <authorList>
            <person name="Shin N.R."/>
            <person name="Okamura Y."/>
            <person name="Kirsch R."/>
            <person name="Pauchet Y."/>
        </authorList>
    </citation>
    <scope>NUCLEOTIDE SEQUENCE [LARGE SCALE GENOMIC DNA]</scope>
    <source>
        <strain evidence="4">EAD_L_NR</strain>
    </source>
</reference>
<dbReference type="Proteomes" id="UP001159042">
    <property type="component" value="Unassembled WGS sequence"/>
</dbReference>
<evidence type="ECO:0000256" key="2">
    <source>
        <dbReference type="SAM" id="MobiDB-lite"/>
    </source>
</evidence>
<feature type="compositionally biased region" description="Polar residues" evidence="2">
    <location>
        <begin position="105"/>
        <end position="126"/>
    </location>
</feature>
<feature type="region of interest" description="Disordered" evidence="2">
    <location>
        <begin position="67"/>
        <end position="126"/>
    </location>
</feature>
<comment type="caution">
    <text evidence="4">The sequence shown here is derived from an EMBL/GenBank/DDBJ whole genome shotgun (WGS) entry which is preliminary data.</text>
</comment>
<dbReference type="PANTHER" id="PTHR31511">
    <property type="entry name" value="PROTEIN CBG23764"/>
    <property type="match status" value="1"/>
</dbReference>
<dbReference type="GO" id="GO:0008270">
    <property type="term" value="F:zinc ion binding"/>
    <property type="evidence" value="ECO:0007669"/>
    <property type="project" value="UniProtKB-KW"/>
</dbReference>
<evidence type="ECO:0000313" key="5">
    <source>
        <dbReference type="Proteomes" id="UP001159042"/>
    </source>
</evidence>
<dbReference type="InterPro" id="IPR023211">
    <property type="entry name" value="DNA_pol_palm_dom_sf"/>
</dbReference>
<name>A0AAV8VER3_9CUCU</name>
<keyword evidence="1" id="KW-0479">Metal-binding</keyword>
<dbReference type="InterPro" id="IPR012337">
    <property type="entry name" value="RNaseH-like_sf"/>
</dbReference>
<protein>
    <recommendedName>
        <fullName evidence="3">C2H2-type domain-containing protein</fullName>
    </recommendedName>
</protein>
<dbReference type="InterPro" id="IPR013087">
    <property type="entry name" value="Znf_C2H2_type"/>
</dbReference>
<evidence type="ECO:0000259" key="3">
    <source>
        <dbReference type="PROSITE" id="PS50157"/>
    </source>
</evidence>
<keyword evidence="1" id="KW-0863">Zinc-finger</keyword>
<keyword evidence="1" id="KW-0862">Zinc</keyword>
<dbReference type="SUPFAM" id="SSF57667">
    <property type="entry name" value="beta-beta-alpha zinc fingers"/>
    <property type="match status" value="1"/>
</dbReference>
<feature type="region of interest" description="Disordered" evidence="2">
    <location>
        <begin position="711"/>
        <end position="741"/>
    </location>
</feature>
<dbReference type="InterPro" id="IPR044925">
    <property type="entry name" value="His-Me_finger_sf"/>
</dbReference>
<dbReference type="GO" id="GO:0042575">
    <property type="term" value="C:DNA polymerase complex"/>
    <property type="evidence" value="ECO:0007669"/>
    <property type="project" value="UniProtKB-ARBA"/>
</dbReference>
<dbReference type="InterPro" id="IPR036236">
    <property type="entry name" value="Znf_C2H2_sf"/>
</dbReference>
<sequence>MGSFTCPDCSKEFTRLDNVRRHRVTVHSNGVSTTGAHTCKLCKKNYKRGDALKQHVLKTHGAEGIASIKNGSANNTRSSDPSANNDGANSNNGGGAASLKHLNGPRQNINNSSNLQSATTTTSNGNNMEDLKLTLKFCPWCKEYYVKSRSSAHLKSLLHKKKSQTEIEPGVYMVKSAFDEKISTYRFMPQNEENHINIEHFFEQMKERVQKNPIKLNFELYGSYAVLTNSTETGEQDSDVDEDGMKHEVKSFNSRYEIFTISSDFDTIYNKFLDIIKTKTETFQDKDSGWHLNTFLYLEATLVTYKPLKGATYIPTPPDIARKHAIVNVKNTDNECFRWAILSSLHPISKNPNRVSNYREYYNELNFNNISFPMTLQSISKFESRNDCSINVFGLEKKKGGKKHEIVGPYYHTANRKDKHINLLYLQTDDRPEGHYCWISNISRLVRSQMTKHKATTFICDGCLVTFSKEDDLKMHLQRGDCSKVCTVLPKEEEKYLSFVDHHKSYTVPFTIYADFETVLRPIHGCPTDPTNKYTTNSHVHQPHSFCYYVKCAFDDSLSFLREYRGKDCANIFVKWLIKDVRTIYDRYLKDVVPMTPLTDEEILRHESATHCFICEEPFPSPLDSSPNSQNMRKVRDHDHILGTYRGAAHMNCNLNYKLPSFIPVLLHNATNYDIHLFVQELASQLKNIDVIAQNKEKYISVSAKIFVDDGEPRMEEDNNNSEQDDGYQEAADQGEDNENATARSKKFISIRFLDSFRFMAASLDALVKNLEPHQFVATRKVFQNSEHFDLMMKKGVFPYEFVDSYEKLEDTVELPLREQFYSSLTETAISEEDYTHAMNVWNAFKCRNLAENSDIYLKTDVVLLADVFETFRKVCQDSYHLDPCQFYTLPGLSWAAMMKYTKVKLELLTDVDILHFIRRSIRGGVAGCIQRHAMANNPYMPAQELLDEDFAHLSYKPEEAISYLLYLDANNLYGSAMSQYLPHSDFKWLSPEEIANFDITQRCSNPTSDVGYILEVDMSYAQELHDLHDELPFCPENIVPPIEGKRQVKLIPNLFNKTNYVLHYRNLYQAVKHGLKIDKIHRILSFNQSNWLQPYIDLNTRKRQAAKNAFEKDLFKLFVNAIFGKCMEAVDKHLNIKLVSRWKNYKRSRGAESLIASPHFHSLSIFNENFVAIQLRKPRVFFNKPVVLDISKTTMYSFHYDYIKKLYGNDNAKLLYTDTDSLIYSIKTDDVYADIKKNISKFDTSNYKPDNPYGIPLVNKAVLGCFKDEANGRPMLEFVGLRSKLYDYVLADNTVVKKAKGVKKCVTKRLQHKAYRDCLFNKKIVLCKQSIFKSIKHVIHTQVVNKVGLSWQDDKRFILPDGIHTLSWGNYRIHENSLMED</sequence>
<dbReference type="InterPro" id="IPR043502">
    <property type="entry name" value="DNA/RNA_pol_sf"/>
</dbReference>
<feature type="domain" description="C2H2-type" evidence="3">
    <location>
        <begin position="4"/>
        <end position="32"/>
    </location>
</feature>
<keyword evidence="5" id="KW-1185">Reference proteome</keyword>
<dbReference type="Pfam" id="PF00096">
    <property type="entry name" value="zf-C2H2"/>
    <property type="match status" value="1"/>
</dbReference>
<dbReference type="SMART" id="SM00355">
    <property type="entry name" value="ZnF_C2H2"/>
    <property type="match status" value="3"/>
</dbReference>
<evidence type="ECO:0000256" key="1">
    <source>
        <dbReference type="PROSITE-ProRule" id="PRU00042"/>
    </source>
</evidence>
<gene>
    <name evidence="4" type="ORF">NQ315_000488</name>
</gene>
<proteinExistence type="predicted"/>
<dbReference type="PROSITE" id="PS50157">
    <property type="entry name" value="ZINC_FINGER_C2H2_2"/>
    <property type="match status" value="2"/>
</dbReference>
<feature type="compositionally biased region" description="Low complexity" evidence="2">
    <location>
        <begin position="78"/>
        <end position="91"/>
    </location>
</feature>
<dbReference type="Gene3D" id="3.30.160.60">
    <property type="entry name" value="Classic Zinc Finger"/>
    <property type="match status" value="1"/>
</dbReference>
<dbReference type="PROSITE" id="PS00028">
    <property type="entry name" value="ZINC_FINGER_C2H2_1"/>
    <property type="match status" value="2"/>
</dbReference>
<feature type="compositionally biased region" description="Acidic residues" evidence="2">
    <location>
        <begin position="718"/>
        <end position="739"/>
    </location>
</feature>
<dbReference type="SUPFAM" id="SSF56672">
    <property type="entry name" value="DNA/RNA polymerases"/>
    <property type="match status" value="1"/>
</dbReference>
<dbReference type="PANTHER" id="PTHR31511:SF12">
    <property type="entry name" value="RHO TERMINATION FACTOR N-TERMINAL DOMAIN-CONTAINING PROTEIN"/>
    <property type="match status" value="1"/>
</dbReference>
<dbReference type="GO" id="GO:0071897">
    <property type="term" value="P:DNA biosynthetic process"/>
    <property type="evidence" value="ECO:0007669"/>
    <property type="project" value="UniProtKB-ARBA"/>
</dbReference>
<dbReference type="SUPFAM" id="SSF54060">
    <property type="entry name" value="His-Me finger endonucleases"/>
    <property type="match status" value="1"/>
</dbReference>
<dbReference type="SUPFAM" id="SSF53098">
    <property type="entry name" value="Ribonuclease H-like"/>
    <property type="match status" value="1"/>
</dbReference>
<evidence type="ECO:0000313" key="4">
    <source>
        <dbReference type="EMBL" id="KAJ8912619.1"/>
    </source>
</evidence>
<dbReference type="Gene3D" id="3.90.1600.10">
    <property type="entry name" value="Palm domain of DNA polymerase"/>
    <property type="match status" value="1"/>
</dbReference>
<feature type="domain" description="C2H2-type" evidence="3">
    <location>
        <begin position="37"/>
        <end position="65"/>
    </location>
</feature>